<dbReference type="InterPro" id="IPR042095">
    <property type="entry name" value="SUMF_sf"/>
</dbReference>
<comment type="caution">
    <text evidence="2">The sequence shown here is derived from an EMBL/GenBank/DDBJ whole genome shotgun (WGS) entry which is preliminary data.</text>
</comment>
<evidence type="ECO:0000259" key="1">
    <source>
        <dbReference type="Pfam" id="PF03781"/>
    </source>
</evidence>
<reference evidence="2" key="1">
    <citation type="submission" date="2020-07" db="EMBL/GenBank/DDBJ databases">
        <title>Huge and variable diversity of episymbiotic CPR bacteria and DPANN archaea in groundwater ecosystems.</title>
        <authorList>
            <person name="He C.Y."/>
            <person name="Keren R."/>
            <person name="Whittaker M."/>
            <person name="Farag I.F."/>
            <person name="Doudna J."/>
            <person name="Cate J.H.D."/>
            <person name="Banfield J.F."/>
        </authorList>
    </citation>
    <scope>NUCLEOTIDE SEQUENCE</scope>
    <source>
        <strain evidence="2">NC_groundwater_672_Ag_B-0.1um_62_36</strain>
    </source>
</reference>
<evidence type="ECO:0000313" key="3">
    <source>
        <dbReference type="Proteomes" id="UP000769766"/>
    </source>
</evidence>
<dbReference type="InterPro" id="IPR051043">
    <property type="entry name" value="Sulfatase_Mod_Factor_Kinase"/>
</dbReference>
<dbReference type="Proteomes" id="UP000769766">
    <property type="component" value="Unassembled WGS sequence"/>
</dbReference>
<organism evidence="2 3">
    <name type="scientific">Tectimicrobiota bacterium</name>
    <dbReference type="NCBI Taxonomy" id="2528274"/>
    <lineage>
        <taxon>Bacteria</taxon>
        <taxon>Pseudomonadati</taxon>
        <taxon>Nitrospinota/Tectimicrobiota group</taxon>
        <taxon>Candidatus Tectimicrobiota</taxon>
    </lineage>
</organism>
<dbReference type="InterPro" id="IPR016187">
    <property type="entry name" value="CTDL_fold"/>
</dbReference>
<dbReference type="EMBL" id="JACPRF010000304">
    <property type="protein sequence ID" value="MBI2877212.1"/>
    <property type="molecule type" value="Genomic_DNA"/>
</dbReference>
<evidence type="ECO:0000313" key="2">
    <source>
        <dbReference type="EMBL" id="MBI2877212.1"/>
    </source>
</evidence>
<gene>
    <name evidence="2" type="ORF">HYY20_10050</name>
</gene>
<dbReference type="AlphaFoldDB" id="A0A932FXB9"/>
<sequence>MRAKAMHLQRKGCILGLLLSFSLFFFSTTGWGAEGQRPGPGKSARENAEMVLIPEGAFLRGSGEREAQIISHIMGVPTNFRDKEPQTVTRLKGFYIDTHEVTNAQYTEFLQATGDHPPDHWTEGAYPPGKGDYPVIYISWISAQRYCEWAGKRLPTEEEWEKAARGSDGRLFPWGDRFEPGKANLWEEGIKAPRSVGQYRQDRSPYGVYDMAGNVMEWTATLFQDDLTIVRGGSWANDQAESRLDRKMISELDVTSNGVGFRCARSEERPLKTYVRQPDGSLKLLGKDSG</sequence>
<accession>A0A932FXB9</accession>
<dbReference type="GO" id="GO:0120147">
    <property type="term" value="F:formylglycine-generating oxidase activity"/>
    <property type="evidence" value="ECO:0007669"/>
    <property type="project" value="TreeGrafter"/>
</dbReference>
<proteinExistence type="predicted"/>
<protein>
    <submittedName>
        <fullName evidence="2">SUMF1/EgtB/PvdO family nonheme iron enzyme</fullName>
    </submittedName>
</protein>
<dbReference type="PANTHER" id="PTHR23150">
    <property type="entry name" value="SULFATASE MODIFYING FACTOR 1, 2"/>
    <property type="match status" value="1"/>
</dbReference>
<dbReference type="Gene3D" id="3.90.1580.10">
    <property type="entry name" value="paralog of FGE (formylglycine-generating enzyme)"/>
    <property type="match status" value="1"/>
</dbReference>
<dbReference type="PANTHER" id="PTHR23150:SF19">
    <property type="entry name" value="FORMYLGLYCINE-GENERATING ENZYME"/>
    <property type="match status" value="1"/>
</dbReference>
<dbReference type="SUPFAM" id="SSF56436">
    <property type="entry name" value="C-type lectin-like"/>
    <property type="match status" value="1"/>
</dbReference>
<feature type="domain" description="Sulfatase-modifying factor enzyme-like" evidence="1">
    <location>
        <begin position="47"/>
        <end position="265"/>
    </location>
</feature>
<name>A0A932FXB9_UNCTE</name>
<dbReference type="InterPro" id="IPR005532">
    <property type="entry name" value="SUMF_dom"/>
</dbReference>
<dbReference type="Pfam" id="PF03781">
    <property type="entry name" value="FGE-sulfatase"/>
    <property type="match status" value="1"/>
</dbReference>